<evidence type="ECO:0000256" key="3">
    <source>
        <dbReference type="ARBA" id="ARBA00022692"/>
    </source>
</evidence>
<dbReference type="InParanoid" id="A0A2R5GY36"/>
<feature type="transmembrane region" description="Helical" evidence="7">
    <location>
        <begin position="200"/>
        <end position="221"/>
    </location>
</feature>
<gene>
    <name evidence="8" type="ORF">FCC1311_098562</name>
</gene>
<feature type="transmembrane region" description="Helical" evidence="7">
    <location>
        <begin position="278"/>
        <end position="298"/>
    </location>
</feature>
<reference evidence="8 9" key="1">
    <citation type="submission" date="2017-12" db="EMBL/GenBank/DDBJ databases">
        <title>Sequencing, de novo assembly and annotation of complete genome of a new Thraustochytrid species, strain FCC1311.</title>
        <authorList>
            <person name="Sedici K."/>
            <person name="Godart F."/>
            <person name="Aiese Cigliano R."/>
            <person name="Sanseverino W."/>
            <person name="Barakat M."/>
            <person name="Ortet P."/>
            <person name="Marechal E."/>
            <person name="Cagnac O."/>
            <person name="Amato A."/>
        </authorList>
    </citation>
    <scope>NUCLEOTIDE SEQUENCE [LARGE SCALE GENOMIC DNA]</scope>
</reference>
<keyword evidence="5 7" id="KW-0472">Membrane</keyword>
<dbReference type="GO" id="GO:0016020">
    <property type="term" value="C:membrane"/>
    <property type="evidence" value="ECO:0007669"/>
    <property type="project" value="UniProtKB-SubCell"/>
</dbReference>
<evidence type="ECO:0000313" key="9">
    <source>
        <dbReference type="Proteomes" id="UP000241890"/>
    </source>
</evidence>
<dbReference type="InterPro" id="IPR011701">
    <property type="entry name" value="MFS"/>
</dbReference>
<comment type="caution">
    <text evidence="8">The sequence shown here is derived from an EMBL/GenBank/DDBJ whole genome shotgun (WGS) entry which is preliminary data.</text>
</comment>
<feature type="transmembrane region" description="Helical" evidence="7">
    <location>
        <begin position="341"/>
        <end position="360"/>
    </location>
</feature>
<feature type="transmembrane region" description="Helical" evidence="7">
    <location>
        <begin position="114"/>
        <end position="137"/>
    </location>
</feature>
<dbReference type="GO" id="GO:0008506">
    <property type="term" value="F:sucrose:proton symporter activity"/>
    <property type="evidence" value="ECO:0007669"/>
    <property type="project" value="TreeGrafter"/>
</dbReference>
<dbReference type="Gene3D" id="1.20.1250.20">
    <property type="entry name" value="MFS general substrate transporter like domains"/>
    <property type="match status" value="1"/>
</dbReference>
<dbReference type="Proteomes" id="UP000241890">
    <property type="component" value="Unassembled WGS sequence"/>
</dbReference>
<name>A0A2R5GY36_9STRA</name>
<feature type="compositionally biased region" description="Acidic residues" evidence="6">
    <location>
        <begin position="440"/>
        <end position="450"/>
    </location>
</feature>
<dbReference type="PANTHER" id="PTHR19432">
    <property type="entry name" value="SUGAR TRANSPORTER"/>
    <property type="match status" value="1"/>
</dbReference>
<keyword evidence="4 7" id="KW-1133">Transmembrane helix</keyword>
<feature type="transmembrane region" description="Helical" evidence="7">
    <location>
        <begin position="87"/>
        <end position="108"/>
    </location>
</feature>
<organism evidence="8 9">
    <name type="scientific">Hondaea fermentalgiana</name>
    <dbReference type="NCBI Taxonomy" id="2315210"/>
    <lineage>
        <taxon>Eukaryota</taxon>
        <taxon>Sar</taxon>
        <taxon>Stramenopiles</taxon>
        <taxon>Bigyra</taxon>
        <taxon>Labyrinthulomycetes</taxon>
        <taxon>Thraustochytrida</taxon>
        <taxon>Thraustochytriidae</taxon>
        <taxon>Hondaea</taxon>
    </lineage>
</organism>
<evidence type="ECO:0000256" key="5">
    <source>
        <dbReference type="ARBA" id="ARBA00023136"/>
    </source>
</evidence>
<dbReference type="EMBL" id="BEYU01000163">
    <property type="protein sequence ID" value="GBG33633.1"/>
    <property type="molecule type" value="Genomic_DNA"/>
</dbReference>
<dbReference type="AlphaFoldDB" id="A0A2R5GY36"/>
<feature type="transmembrane region" description="Helical" evidence="7">
    <location>
        <begin position="457"/>
        <end position="478"/>
    </location>
</feature>
<dbReference type="PANTHER" id="PTHR19432:SF35">
    <property type="entry name" value="SOLUTE CARRIER FAMILY 45 MEMBER 3 ISOFORM X1"/>
    <property type="match status" value="1"/>
</dbReference>
<dbReference type="OrthoDB" id="28755at2759"/>
<proteinExistence type="predicted"/>
<dbReference type="InterPro" id="IPR036259">
    <property type="entry name" value="MFS_trans_sf"/>
</dbReference>
<keyword evidence="2" id="KW-0813">Transport</keyword>
<dbReference type="Pfam" id="PF07690">
    <property type="entry name" value="MFS_1"/>
    <property type="match status" value="1"/>
</dbReference>
<accession>A0A2R5GY36</accession>
<feature type="transmembrane region" description="Helical" evidence="7">
    <location>
        <begin position="490"/>
        <end position="512"/>
    </location>
</feature>
<evidence type="ECO:0000256" key="4">
    <source>
        <dbReference type="ARBA" id="ARBA00022989"/>
    </source>
</evidence>
<keyword evidence="9" id="KW-1185">Reference proteome</keyword>
<evidence type="ECO:0000256" key="1">
    <source>
        <dbReference type="ARBA" id="ARBA00004141"/>
    </source>
</evidence>
<protein>
    <submittedName>
        <fullName evidence="8">Sucrose transport protein</fullName>
    </submittedName>
</protein>
<feature type="transmembrane region" description="Helical" evidence="7">
    <location>
        <begin position="168"/>
        <end position="188"/>
    </location>
</feature>
<feature type="compositionally biased region" description="Acidic residues" evidence="6">
    <location>
        <begin position="407"/>
        <end position="419"/>
    </location>
</feature>
<dbReference type="SUPFAM" id="SSF103473">
    <property type="entry name" value="MFS general substrate transporter"/>
    <property type="match status" value="1"/>
</dbReference>
<evidence type="ECO:0000256" key="6">
    <source>
        <dbReference type="SAM" id="MobiDB-lite"/>
    </source>
</evidence>
<keyword evidence="3 7" id="KW-0812">Transmembrane</keyword>
<feature type="transmembrane region" description="Helical" evidence="7">
    <location>
        <begin position="310"/>
        <end position="329"/>
    </location>
</feature>
<sequence length="514" mass="55823">MKQRRLLRKEASAAASDSPVGKWAGLTGMAVEFTWAVQESTIVPYLLWLHVPLRFTGFTYLVNPIVGVGLQLGVGRLSDAIGRRKPFLAGLTVTGGVGLFLLMLSYRLGSSETSVAIVAMIGFAISDVSHDSLLIPARAMIEDLTMRDPDCRNELNARFSRFQMVGRLLAMLLGAFPVGYLLDVTWFSHVPASSPSANHLVGLVLCAFLVLVATSCTVLWISPVENPAKRHAELNALREATDAVVDVETPPADLEGTYPLLNAPKVTPKSLPWRRATLLTVHFYGWLVTMTKDFYWTAFLQGSQVGVMRVSFLGLGAGALCSFAVSLFLRPLNKTYGSRAVYFIGEILLMLSLLLLDVTGDGVGTIFVAACAGLSYAVHTNNMFLIVHNLTRRARAYELAQERASLDEDDEDEDDEDRADENGHGRKGLISSYGTIGNDDVSDSGSEDSDAEGAHNAWTISLVIAAMPAAQVIVGLFSGMVLEHVFKEDFVAFFTFLAKIGLVVNGAAIYILHR</sequence>
<evidence type="ECO:0000256" key="7">
    <source>
        <dbReference type="SAM" id="Phobius"/>
    </source>
</evidence>
<feature type="transmembrane region" description="Helical" evidence="7">
    <location>
        <begin position="366"/>
        <end position="387"/>
    </location>
</feature>
<comment type="subcellular location">
    <subcellularLocation>
        <location evidence="1">Membrane</location>
        <topology evidence="1">Multi-pass membrane protein</topology>
    </subcellularLocation>
</comment>
<evidence type="ECO:0000256" key="2">
    <source>
        <dbReference type="ARBA" id="ARBA00022448"/>
    </source>
</evidence>
<evidence type="ECO:0000313" key="8">
    <source>
        <dbReference type="EMBL" id="GBG33633.1"/>
    </source>
</evidence>
<feature type="region of interest" description="Disordered" evidence="6">
    <location>
        <begin position="403"/>
        <end position="450"/>
    </location>
</feature>